<name>A0A2D2AZ28_9CAUL</name>
<keyword evidence="1" id="KW-1133">Transmembrane helix</keyword>
<dbReference type="EMBL" id="CP024201">
    <property type="protein sequence ID" value="ATQ43276.1"/>
    <property type="molecule type" value="Genomic_DNA"/>
</dbReference>
<gene>
    <name evidence="2" type="ORF">CSW64_13030</name>
</gene>
<evidence type="ECO:0000313" key="2">
    <source>
        <dbReference type="EMBL" id="ATQ43276.1"/>
    </source>
</evidence>
<sequence length="155" mass="16456">MSNVVWINSGLASRRASARRAARKGAGVMAELDFEMTLDRMFHEPPAFPDSEAFAKLVELRLDRGWSVRQIGIGVAGLVAGLVGAFQLVNSRVLVDLGGESVRQVALIREGAAGLTRAGEGLSSLPVSGEVMWMAVALGVMAVAFAVTRAVEEFQ</sequence>
<feature type="transmembrane region" description="Helical" evidence="1">
    <location>
        <begin position="131"/>
        <end position="151"/>
    </location>
</feature>
<reference evidence="2 3" key="1">
    <citation type="submission" date="2017-10" db="EMBL/GenBank/DDBJ databases">
        <title>Genome sequence of Caulobacter mirabilis FWC38.</title>
        <authorList>
            <person name="Fiebig A."/>
            <person name="Crosson S."/>
        </authorList>
    </citation>
    <scope>NUCLEOTIDE SEQUENCE [LARGE SCALE GENOMIC DNA]</scope>
    <source>
        <strain evidence="2 3">FWC 38</strain>
    </source>
</reference>
<keyword evidence="1" id="KW-0812">Transmembrane</keyword>
<accession>A0A2D2AZ28</accession>
<dbReference type="OrthoDB" id="7190454at2"/>
<dbReference type="Proteomes" id="UP000228945">
    <property type="component" value="Chromosome"/>
</dbReference>
<protein>
    <submittedName>
        <fullName evidence="2">Uncharacterized protein</fullName>
    </submittedName>
</protein>
<dbReference type="KEGG" id="cmb:CSW64_13030"/>
<feature type="transmembrane region" description="Helical" evidence="1">
    <location>
        <begin position="71"/>
        <end position="89"/>
    </location>
</feature>
<evidence type="ECO:0000256" key="1">
    <source>
        <dbReference type="SAM" id="Phobius"/>
    </source>
</evidence>
<evidence type="ECO:0000313" key="3">
    <source>
        <dbReference type="Proteomes" id="UP000228945"/>
    </source>
</evidence>
<dbReference type="AlphaFoldDB" id="A0A2D2AZ28"/>
<proteinExistence type="predicted"/>
<keyword evidence="3" id="KW-1185">Reference proteome</keyword>
<organism evidence="2 3">
    <name type="scientific">Caulobacter mirabilis</name>
    <dbReference type="NCBI Taxonomy" id="69666"/>
    <lineage>
        <taxon>Bacteria</taxon>
        <taxon>Pseudomonadati</taxon>
        <taxon>Pseudomonadota</taxon>
        <taxon>Alphaproteobacteria</taxon>
        <taxon>Caulobacterales</taxon>
        <taxon>Caulobacteraceae</taxon>
        <taxon>Caulobacter</taxon>
    </lineage>
</organism>
<keyword evidence="1" id="KW-0472">Membrane</keyword>